<keyword evidence="5" id="KW-0805">Transcription regulation</keyword>
<dbReference type="PROSITE" id="PS00718">
    <property type="entry name" value="SIGMA54_2"/>
    <property type="match status" value="1"/>
</dbReference>
<feature type="domain" description="RNA polymerase sigma factor 54 core-binding" evidence="10">
    <location>
        <begin position="85"/>
        <end position="269"/>
    </location>
</feature>
<dbReference type="OrthoDB" id="9814402at2"/>
<evidence type="ECO:0000259" key="9">
    <source>
        <dbReference type="Pfam" id="PF04552"/>
    </source>
</evidence>
<dbReference type="PRINTS" id="PR00045">
    <property type="entry name" value="SIGMA54FCT"/>
</dbReference>
<accession>I7KTC4</accession>
<keyword evidence="2" id="KW-0240">DNA-directed RNA polymerase</keyword>
<keyword evidence="12" id="KW-1185">Reference proteome</keyword>
<keyword evidence="7" id="KW-0238">DNA-binding</keyword>
<dbReference type="PIRSF" id="PIRSF000774">
    <property type="entry name" value="RpoN"/>
    <property type="match status" value="1"/>
</dbReference>
<keyword evidence="8" id="KW-0804">Transcription</keyword>
<gene>
    <name evidence="11" type="ORF">CAAU_0884</name>
</gene>
<reference evidence="11 12" key="1">
    <citation type="journal article" date="2011" name="J. Bacteriol.">
        <title>Draft genome sequence of Caloramator australicus strain RC3T, a thermoanaerobe from the Great Artesian Basin of Australia.</title>
        <authorList>
            <person name="Ogg C.D."/>
            <person name="Patel B.K.C."/>
        </authorList>
    </citation>
    <scope>NUCLEOTIDE SEQUENCE [LARGE SCALE GENOMIC DNA]</scope>
    <source>
        <strain evidence="11 12">RC3</strain>
    </source>
</reference>
<dbReference type="PANTHER" id="PTHR32248">
    <property type="entry name" value="RNA POLYMERASE SIGMA-54 FACTOR"/>
    <property type="match status" value="1"/>
</dbReference>
<keyword evidence="4" id="KW-0548">Nucleotidyltransferase</keyword>
<dbReference type="InterPro" id="IPR038709">
    <property type="entry name" value="RpoN_core-bd_sf"/>
</dbReference>
<dbReference type="Pfam" id="PF04552">
    <property type="entry name" value="Sigma54_DBD"/>
    <property type="match status" value="1"/>
</dbReference>
<evidence type="ECO:0000256" key="4">
    <source>
        <dbReference type="ARBA" id="ARBA00022695"/>
    </source>
</evidence>
<evidence type="ECO:0000256" key="1">
    <source>
        <dbReference type="ARBA" id="ARBA00008798"/>
    </source>
</evidence>
<dbReference type="InterPro" id="IPR000394">
    <property type="entry name" value="RNA_pol_sigma_54"/>
</dbReference>
<dbReference type="GO" id="GO:0003677">
    <property type="term" value="F:DNA binding"/>
    <property type="evidence" value="ECO:0007669"/>
    <property type="project" value="UniProtKB-KW"/>
</dbReference>
<dbReference type="GO" id="GO:0016987">
    <property type="term" value="F:sigma factor activity"/>
    <property type="evidence" value="ECO:0007669"/>
    <property type="project" value="UniProtKB-KW"/>
</dbReference>
<dbReference type="InterPro" id="IPR007046">
    <property type="entry name" value="RNA_pol_sigma_54_core-bd"/>
</dbReference>
<feature type="domain" description="RNA polymerase sigma factor 54 DNA-binding" evidence="9">
    <location>
        <begin position="282"/>
        <end position="437"/>
    </location>
</feature>
<evidence type="ECO:0000313" key="11">
    <source>
        <dbReference type="EMBL" id="CCJ32968.1"/>
    </source>
</evidence>
<dbReference type="Proteomes" id="UP000007652">
    <property type="component" value="Unassembled WGS sequence"/>
</dbReference>
<dbReference type="Pfam" id="PF00309">
    <property type="entry name" value="Sigma54_AID"/>
    <property type="match status" value="1"/>
</dbReference>
<keyword evidence="3" id="KW-0808">Transferase</keyword>
<comment type="caution">
    <text evidence="11">The sequence shown here is derived from an EMBL/GenBank/DDBJ whole genome shotgun (WGS) entry which is preliminary data.</text>
</comment>
<dbReference type="PROSITE" id="PS50044">
    <property type="entry name" value="SIGMA54_3"/>
    <property type="match status" value="1"/>
</dbReference>
<dbReference type="GO" id="GO:0001216">
    <property type="term" value="F:DNA-binding transcription activator activity"/>
    <property type="evidence" value="ECO:0007669"/>
    <property type="project" value="InterPro"/>
</dbReference>
<evidence type="ECO:0000256" key="8">
    <source>
        <dbReference type="ARBA" id="ARBA00023163"/>
    </source>
</evidence>
<proteinExistence type="inferred from homology"/>
<dbReference type="RefSeq" id="WP_008908242.1">
    <property type="nucleotide sequence ID" value="NZ_CAKP01000043.1"/>
</dbReference>
<dbReference type="NCBIfam" id="TIGR02395">
    <property type="entry name" value="rpoN_sigma"/>
    <property type="match status" value="1"/>
</dbReference>
<evidence type="ECO:0000256" key="5">
    <source>
        <dbReference type="ARBA" id="ARBA00023015"/>
    </source>
</evidence>
<dbReference type="Gene3D" id="1.10.10.1330">
    <property type="entry name" value="RNA polymerase sigma-54 factor, core-binding domain"/>
    <property type="match status" value="1"/>
</dbReference>
<dbReference type="Gene3D" id="1.10.10.60">
    <property type="entry name" value="Homeodomain-like"/>
    <property type="match status" value="1"/>
</dbReference>
<evidence type="ECO:0000256" key="3">
    <source>
        <dbReference type="ARBA" id="ARBA00022679"/>
    </source>
</evidence>
<dbReference type="GO" id="GO:0006352">
    <property type="term" value="P:DNA-templated transcription initiation"/>
    <property type="evidence" value="ECO:0007669"/>
    <property type="project" value="InterPro"/>
</dbReference>
<dbReference type="PANTHER" id="PTHR32248:SF4">
    <property type="entry name" value="RNA POLYMERASE SIGMA-54 FACTOR"/>
    <property type="match status" value="1"/>
</dbReference>
<evidence type="ECO:0000256" key="2">
    <source>
        <dbReference type="ARBA" id="ARBA00022478"/>
    </source>
</evidence>
<evidence type="ECO:0000313" key="12">
    <source>
        <dbReference type="Proteomes" id="UP000007652"/>
    </source>
</evidence>
<dbReference type="Pfam" id="PF04963">
    <property type="entry name" value="Sigma54_CBD"/>
    <property type="match status" value="1"/>
</dbReference>
<keyword evidence="6" id="KW-0731">Sigma factor</keyword>
<dbReference type="GO" id="GO:0016779">
    <property type="term" value="F:nucleotidyltransferase activity"/>
    <property type="evidence" value="ECO:0007669"/>
    <property type="project" value="UniProtKB-KW"/>
</dbReference>
<organism evidence="11 12">
    <name type="scientific">Caloramator australicus RC3</name>
    <dbReference type="NCBI Taxonomy" id="857293"/>
    <lineage>
        <taxon>Bacteria</taxon>
        <taxon>Bacillati</taxon>
        <taxon>Bacillota</taxon>
        <taxon>Clostridia</taxon>
        <taxon>Eubacteriales</taxon>
        <taxon>Clostridiaceae</taxon>
        <taxon>Caloramator</taxon>
    </lineage>
</organism>
<evidence type="ECO:0000259" key="10">
    <source>
        <dbReference type="Pfam" id="PF04963"/>
    </source>
</evidence>
<evidence type="ECO:0000256" key="7">
    <source>
        <dbReference type="ARBA" id="ARBA00023125"/>
    </source>
</evidence>
<dbReference type="EMBL" id="CAKP01000043">
    <property type="protein sequence ID" value="CCJ32968.1"/>
    <property type="molecule type" value="Genomic_DNA"/>
</dbReference>
<dbReference type="GO" id="GO:0000428">
    <property type="term" value="C:DNA-directed RNA polymerase complex"/>
    <property type="evidence" value="ECO:0007669"/>
    <property type="project" value="UniProtKB-KW"/>
</dbReference>
<dbReference type="AlphaFoldDB" id="I7KTC4"/>
<sequence>MLQFDLNLKMENKLILTQDMNLSLKILQMNVLDLEKYVYEEIEANPLLDIDEEDNKLFLQLMSYHESSSYQEKSDENIQKEFIENKELALRDILLEQLRLLKLDNKKYRIGKYIIDNLDDAGYLMLSIRDLSKELRVRTEEVEELIRTIQTFEPYGVCARDLKECLKIQLINSGCADDMIIKLIEDHLEDVGKLNYTKLSKCLGLEKEKIIYYINVIKKLNPKPGLVYKESSTQYIFPDAFIYFDKINDEIKVEIMDKRIPKLKINKMYVDLLANGDTLEKEFVSDNFKRAFALIKAIENRKNTIEKIISYIAKEQKDFLFKNGTKRTIYLSDIAKVTNLHESTISRTVNNKYVQTPKGIMLAKDLLSRGISQEDDRISVEQIKKLIKEIITNEDKRRPYSDVQISDLLLEKGIKISRRTVTKYREEMNILPSNLRKLDKNVK</sequence>
<dbReference type="STRING" id="857293.CAAU_0884"/>
<comment type="similarity">
    <text evidence="1">Belongs to the sigma-54 factor family.</text>
</comment>
<dbReference type="eggNOG" id="COG1508">
    <property type="taxonomic scope" value="Bacteria"/>
</dbReference>
<dbReference type="InterPro" id="IPR007634">
    <property type="entry name" value="RNA_pol_sigma_54_DNA-bd"/>
</dbReference>
<evidence type="ECO:0000256" key="6">
    <source>
        <dbReference type="ARBA" id="ARBA00023082"/>
    </source>
</evidence>
<protein>
    <submittedName>
        <fullName evidence="11">RNA polymerase sigma-54 factor RpoN</fullName>
    </submittedName>
</protein>
<name>I7KTC4_9CLOT</name>